<keyword evidence="1" id="KW-0732">Signal</keyword>
<dbReference type="CDD" id="cd00590">
    <property type="entry name" value="RRM_SF"/>
    <property type="match status" value="1"/>
</dbReference>
<protein>
    <recommendedName>
        <fullName evidence="4">RRM domain-containing protein</fullName>
    </recommendedName>
</protein>
<dbReference type="GO" id="GO:0003676">
    <property type="term" value="F:nucleic acid binding"/>
    <property type="evidence" value="ECO:0007669"/>
    <property type="project" value="InterPro"/>
</dbReference>
<comment type="caution">
    <text evidence="2">The sequence shown here is derived from an EMBL/GenBank/DDBJ whole genome shotgun (WGS) entry which is preliminary data.</text>
</comment>
<keyword evidence="3" id="KW-1185">Reference proteome</keyword>
<evidence type="ECO:0000313" key="3">
    <source>
        <dbReference type="Proteomes" id="UP000601435"/>
    </source>
</evidence>
<gene>
    <name evidence="2" type="ORF">SNEC2469_LOCUS30266</name>
</gene>
<organism evidence="2 3">
    <name type="scientific">Symbiodinium necroappetens</name>
    <dbReference type="NCBI Taxonomy" id="1628268"/>
    <lineage>
        <taxon>Eukaryota</taxon>
        <taxon>Sar</taxon>
        <taxon>Alveolata</taxon>
        <taxon>Dinophyceae</taxon>
        <taxon>Suessiales</taxon>
        <taxon>Symbiodiniaceae</taxon>
        <taxon>Symbiodinium</taxon>
    </lineage>
</organism>
<dbReference type="Proteomes" id="UP000601435">
    <property type="component" value="Unassembled WGS sequence"/>
</dbReference>
<dbReference type="SUPFAM" id="SSF54928">
    <property type="entry name" value="RNA-binding domain, RBD"/>
    <property type="match status" value="1"/>
</dbReference>
<reference evidence="2" key="1">
    <citation type="submission" date="2021-02" db="EMBL/GenBank/DDBJ databases">
        <authorList>
            <person name="Dougan E. K."/>
            <person name="Rhodes N."/>
            <person name="Thang M."/>
            <person name="Chan C."/>
        </authorList>
    </citation>
    <scope>NUCLEOTIDE SEQUENCE</scope>
</reference>
<accession>A0A813BB80</accession>
<sequence length="379" mass="41950">MAWWSPVPFHWLSLGKACVQFASSRDAASAVRELDGSVLDARVIRVDAWENHHWPCRNRNEMACYVYVSGLSFYTQGWKLKRHMERSGPVVWAQIMMVGGHSRQFPPNYWQKSALQARLDRLQEHCHGCEEPTLQRDVYPEDSCSIPSEQPVDRAKIKIDFFSLPLVILDKVIEYSGTFSCTLLCRRASTDLADCAVRSLQACTTAALLLSFRQRFGLPLLRGEHAAHSAVRSLTACVRFAGTYTRNNPKAMVGLVGNILDCLHCDESGVRTGATEFLKKLTERGFQIRRLVAKGLLTALGGTRQGHELSMSERSRSVAILGLCAGQLGRFAAAAVALLHESAKRQEKGAMQALAALMQAEPVNKHPRAAKFLAAANAT</sequence>
<evidence type="ECO:0008006" key="4">
    <source>
        <dbReference type="Google" id="ProtNLM"/>
    </source>
</evidence>
<name>A0A813BB80_9DINO</name>
<dbReference type="AlphaFoldDB" id="A0A813BB80"/>
<dbReference type="EMBL" id="CAJNJA010070144">
    <property type="protein sequence ID" value="CAE7900133.1"/>
    <property type="molecule type" value="Genomic_DNA"/>
</dbReference>
<proteinExistence type="predicted"/>
<evidence type="ECO:0000256" key="1">
    <source>
        <dbReference type="SAM" id="SignalP"/>
    </source>
</evidence>
<feature type="signal peptide" evidence="1">
    <location>
        <begin position="1"/>
        <end position="17"/>
    </location>
</feature>
<evidence type="ECO:0000313" key="2">
    <source>
        <dbReference type="EMBL" id="CAE7900133.1"/>
    </source>
</evidence>
<feature type="chain" id="PRO_5032932826" description="RRM domain-containing protein" evidence="1">
    <location>
        <begin position="18"/>
        <end position="379"/>
    </location>
</feature>
<dbReference type="InterPro" id="IPR035979">
    <property type="entry name" value="RBD_domain_sf"/>
</dbReference>